<dbReference type="GeneID" id="19279436"/>
<protein>
    <submittedName>
        <fullName evidence="2">Uncharacterized protein</fullName>
    </submittedName>
</protein>
<evidence type="ECO:0000256" key="1">
    <source>
        <dbReference type="SAM" id="MobiDB-lite"/>
    </source>
</evidence>
<dbReference type="Proteomes" id="UP000030651">
    <property type="component" value="Unassembled WGS sequence"/>
</dbReference>
<dbReference type="eggNOG" id="ENOG502SFS3">
    <property type="taxonomic scope" value="Eukaryota"/>
</dbReference>
<dbReference type="OrthoDB" id="5089392at2759"/>
<evidence type="ECO:0000313" key="3">
    <source>
        <dbReference type="Proteomes" id="UP000030651"/>
    </source>
</evidence>
<dbReference type="EMBL" id="KI912121">
    <property type="protein sequence ID" value="ETS73477.1"/>
    <property type="molecule type" value="Genomic_DNA"/>
</dbReference>
<dbReference type="InParanoid" id="W3WJZ6"/>
<feature type="compositionally biased region" description="Polar residues" evidence="1">
    <location>
        <begin position="116"/>
        <end position="131"/>
    </location>
</feature>
<dbReference type="HOGENOM" id="CLU_816637_0_0_1"/>
<dbReference type="KEGG" id="pfy:PFICI_14423"/>
<name>W3WJZ6_PESFW</name>
<dbReference type="RefSeq" id="XP_007841195.1">
    <property type="nucleotide sequence ID" value="XM_007843004.1"/>
</dbReference>
<feature type="region of interest" description="Disordered" evidence="1">
    <location>
        <begin position="110"/>
        <end position="137"/>
    </location>
</feature>
<accession>W3WJZ6</accession>
<sequence length="340" mass="35929">MKSTRCLIVSGCAYSTANLIRAPTPLATLTLTIPTQGTAFTTTVSGCEADNTNVDPFAVVAIPNGTFYPGTQTYYVPPQASAQSSTFVNYQLNATEVIIITPLEGTCAPFLPPETASGSEPASEPTGQPESGNPDACPLEGCSKLVNQGARKIIDALNQVTILSQSLQAAAKQIGLKRDNKLVARYPLGDLLRGLRNVPTLLTSIIPYVQNTPAIPPGCDSDTVVVALIDFVRVHQALLQILIGRSSLLSSGSSFSGLGGKAEVDNLQEEFKEYNQLQGSEKYPNPFGAIIAGLLRGIESVVDNIAFGLIGLIPTRDACLRQQKLSIDGTLNDAIEAYSS</sequence>
<proteinExistence type="predicted"/>
<organism evidence="2 3">
    <name type="scientific">Pestalotiopsis fici (strain W106-1 / CGMCC3.15140)</name>
    <dbReference type="NCBI Taxonomy" id="1229662"/>
    <lineage>
        <taxon>Eukaryota</taxon>
        <taxon>Fungi</taxon>
        <taxon>Dikarya</taxon>
        <taxon>Ascomycota</taxon>
        <taxon>Pezizomycotina</taxon>
        <taxon>Sordariomycetes</taxon>
        <taxon>Xylariomycetidae</taxon>
        <taxon>Amphisphaeriales</taxon>
        <taxon>Sporocadaceae</taxon>
        <taxon>Pestalotiopsis</taxon>
    </lineage>
</organism>
<evidence type="ECO:0000313" key="2">
    <source>
        <dbReference type="EMBL" id="ETS73477.1"/>
    </source>
</evidence>
<keyword evidence="3" id="KW-1185">Reference proteome</keyword>
<gene>
    <name evidence="2" type="ORF">PFICI_14423</name>
</gene>
<dbReference type="AlphaFoldDB" id="W3WJZ6"/>
<reference evidence="3" key="1">
    <citation type="journal article" date="2015" name="BMC Genomics">
        <title>Genomic and transcriptomic analysis of the endophytic fungus Pestalotiopsis fici reveals its lifestyle and high potential for synthesis of natural products.</title>
        <authorList>
            <person name="Wang X."/>
            <person name="Zhang X."/>
            <person name="Liu L."/>
            <person name="Xiang M."/>
            <person name="Wang W."/>
            <person name="Sun X."/>
            <person name="Che Y."/>
            <person name="Guo L."/>
            <person name="Liu G."/>
            <person name="Guo L."/>
            <person name="Wang C."/>
            <person name="Yin W.B."/>
            <person name="Stadler M."/>
            <person name="Zhang X."/>
            <person name="Liu X."/>
        </authorList>
    </citation>
    <scope>NUCLEOTIDE SEQUENCE [LARGE SCALE GENOMIC DNA]</scope>
    <source>
        <strain evidence="3">W106-1 / CGMCC3.15140</strain>
    </source>
</reference>